<reference evidence="1" key="2">
    <citation type="journal article" date="2021" name="PeerJ">
        <title>Extensive microbial diversity within the chicken gut microbiome revealed by metagenomics and culture.</title>
        <authorList>
            <person name="Gilroy R."/>
            <person name="Ravi A."/>
            <person name="Getino M."/>
            <person name="Pursley I."/>
            <person name="Horton D.L."/>
            <person name="Alikhan N.F."/>
            <person name="Baker D."/>
            <person name="Gharbi K."/>
            <person name="Hall N."/>
            <person name="Watson M."/>
            <person name="Adriaenssens E.M."/>
            <person name="Foster-Nyarko E."/>
            <person name="Jarju S."/>
            <person name="Secka A."/>
            <person name="Antonio M."/>
            <person name="Oren A."/>
            <person name="Chaudhuri R.R."/>
            <person name="La Ragione R."/>
            <person name="Hildebrand F."/>
            <person name="Pallen M.J."/>
        </authorList>
    </citation>
    <scope>NUCLEOTIDE SEQUENCE</scope>
    <source>
        <strain evidence="1">ChiHcec3-6078</strain>
    </source>
</reference>
<sequence length="193" mass="21696">MELGGYEVVQLKPEIPRFAELVRGAKQICDSFLGKGLYSERQIDEICRRENCYFFTVLEGDKIEGIFYCYADEAGSVSFAEGIEGLTADTRIGVAQSVALKSEARRKGLSAAMLDHATGILFREEKVKLILALAWVQGEKIPARKHLERCRYHLLTIRKRPWASCEELICPACGQRPCACDGAVYVKERNDDE</sequence>
<name>A0A9D1I2K7_9FIRM</name>
<dbReference type="InterPro" id="IPR016181">
    <property type="entry name" value="Acyl_CoA_acyltransferase"/>
</dbReference>
<organism evidence="1 2">
    <name type="scientific">Candidatus Allocopromorpha excrementigallinarum</name>
    <dbReference type="NCBI Taxonomy" id="2840742"/>
    <lineage>
        <taxon>Bacteria</taxon>
        <taxon>Bacillati</taxon>
        <taxon>Bacillota</taxon>
        <taxon>Clostridia</taxon>
        <taxon>Eubacteriales</taxon>
        <taxon>Eubacteriaceae</taxon>
        <taxon>Eubacteriaceae incertae sedis</taxon>
        <taxon>Candidatus Allocopromorpha</taxon>
    </lineage>
</organism>
<evidence type="ECO:0000313" key="2">
    <source>
        <dbReference type="Proteomes" id="UP000824090"/>
    </source>
</evidence>
<dbReference type="EMBL" id="DVMP01000085">
    <property type="protein sequence ID" value="HIU25755.1"/>
    <property type="molecule type" value="Genomic_DNA"/>
</dbReference>
<accession>A0A9D1I2K7</accession>
<gene>
    <name evidence="1" type="ORF">IAC50_04605</name>
</gene>
<comment type="caution">
    <text evidence="1">The sequence shown here is derived from an EMBL/GenBank/DDBJ whole genome shotgun (WGS) entry which is preliminary data.</text>
</comment>
<dbReference type="Gene3D" id="3.40.630.30">
    <property type="match status" value="1"/>
</dbReference>
<evidence type="ECO:0000313" key="1">
    <source>
        <dbReference type="EMBL" id="HIU25755.1"/>
    </source>
</evidence>
<reference evidence="1" key="1">
    <citation type="submission" date="2020-10" db="EMBL/GenBank/DDBJ databases">
        <authorList>
            <person name="Gilroy R."/>
        </authorList>
    </citation>
    <scope>NUCLEOTIDE SEQUENCE</scope>
    <source>
        <strain evidence="1">ChiHcec3-6078</strain>
    </source>
</reference>
<proteinExistence type="predicted"/>
<protein>
    <submittedName>
        <fullName evidence="1">GNAT family N-acetyltransferase</fullName>
    </submittedName>
</protein>
<dbReference type="AlphaFoldDB" id="A0A9D1I2K7"/>
<dbReference type="SUPFAM" id="SSF55729">
    <property type="entry name" value="Acyl-CoA N-acyltransferases (Nat)"/>
    <property type="match status" value="1"/>
</dbReference>
<dbReference type="Proteomes" id="UP000824090">
    <property type="component" value="Unassembled WGS sequence"/>
</dbReference>